<name>A0AAW1RH39_9CHLO</name>
<dbReference type="Proteomes" id="UP001438707">
    <property type="component" value="Unassembled WGS sequence"/>
</dbReference>
<organism evidence="2 3">
    <name type="scientific">Apatococcus lobatus</name>
    <dbReference type="NCBI Taxonomy" id="904363"/>
    <lineage>
        <taxon>Eukaryota</taxon>
        <taxon>Viridiplantae</taxon>
        <taxon>Chlorophyta</taxon>
        <taxon>core chlorophytes</taxon>
        <taxon>Trebouxiophyceae</taxon>
        <taxon>Chlorellales</taxon>
        <taxon>Chlorellaceae</taxon>
        <taxon>Apatococcus</taxon>
    </lineage>
</organism>
<dbReference type="InterPro" id="IPR032675">
    <property type="entry name" value="LRR_dom_sf"/>
</dbReference>
<dbReference type="GO" id="GO:0005930">
    <property type="term" value="C:axoneme"/>
    <property type="evidence" value="ECO:0007669"/>
    <property type="project" value="UniProtKB-SubCell"/>
</dbReference>
<evidence type="ECO:0000313" key="3">
    <source>
        <dbReference type="Proteomes" id="UP001438707"/>
    </source>
</evidence>
<keyword evidence="3" id="KW-1185">Reference proteome</keyword>
<sequence length="226" mass="24924">MEGLLQHRSRQLTELREIAGTQDLDDVQSIGLTVEADSDLRFVGELLPNLVQLSISRSRVQTLRDLGSTFARIQVLWITHSGLQAIEGIGSLPCIRELYASYNKICCLEPLIGCDALEILDLEGNCIADMSDLALLACCPALVVLSVADNPVSELHNFRHQAARAIPHLCTLDDQPVNGREELKAAVRQCLPHHDLLRFIHKGPEAKQHQSLLPAPVKNATAHLLR</sequence>
<dbReference type="EMBL" id="JALJOS010000011">
    <property type="protein sequence ID" value="KAK9832934.1"/>
    <property type="molecule type" value="Genomic_DNA"/>
</dbReference>
<dbReference type="PANTHER" id="PTHR22708:SF0">
    <property type="entry name" value="LEUCINE-RICH REPEAT-CONTAINING PROTEIN 56"/>
    <property type="match status" value="1"/>
</dbReference>
<dbReference type="InterPro" id="IPR001611">
    <property type="entry name" value="Leu-rich_rpt"/>
</dbReference>
<gene>
    <name evidence="2" type="ORF">WJX74_002229</name>
</gene>
<accession>A0AAW1RH39</accession>
<dbReference type="SUPFAM" id="SSF52058">
    <property type="entry name" value="L domain-like"/>
    <property type="match status" value="1"/>
</dbReference>
<dbReference type="InterPro" id="IPR040091">
    <property type="entry name" value="LRRC56"/>
</dbReference>
<reference evidence="2 3" key="1">
    <citation type="journal article" date="2024" name="Nat. Commun.">
        <title>Phylogenomics reveals the evolutionary origins of lichenization in chlorophyte algae.</title>
        <authorList>
            <person name="Puginier C."/>
            <person name="Libourel C."/>
            <person name="Otte J."/>
            <person name="Skaloud P."/>
            <person name="Haon M."/>
            <person name="Grisel S."/>
            <person name="Petersen M."/>
            <person name="Berrin J.G."/>
            <person name="Delaux P.M."/>
            <person name="Dal Grande F."/>
            <person name="Keller J."/>
        </authorList>
    </citation>
    <scope>NUCLEOTIDE SEQUENCE [LARGE SCALE GENOMIC DNA]</scope>
    <source>
        <strain evidence="2 3">SAG 2145</strain>
    </source>
</reference>
<protein>
    <submittedName>
        <fullName evidence="2">Uncharacterized protein</fullName>
    </submittedName>
</protein>
<dbReference type="Gene3D" id="3.80.10.10">
    <property type="entry name" value="Ribonuclease Inhibitor"/>
    <property type="match status" value="1"/>
</dbReference>
<comment type="caution">
    <text evidence="2">The sequence shown here is derived from an EMBL/GenBank/DDBJ whole genome shotgun (WGS) entry which is preliminary data.</text>
</comment>
<dbReference type="PANTHER" id="PTHR22708">
    <property type="entry name" value="LEUCINE-RICH REPEAT-CONTAINING PROTEIN 56"/>
    <property type="match status" value="1"/>
</dbReference>
<dbReference type="PROSITE" id="PS51450">
    <property type="entry name" value="LRR"/>
    <property type="match status" value="1"/>
</dbReference>
<dbReference type="Pfam" id="PF14580">
    <property type="entry name" value="LRR_9"/>
    <property type="match status" value="1"/>
</dbReference>
<proteinExistence type="predicted"/>
<dbReference type="AlphaFoldDB" id="A0AAW1RH39"/>
<evidence type="ECO:0000313" key="2">
    <source>
        <dbReference type="EMBL" id="KAK9832934.1"/>
    </source>
</evidence>
<evidence type="ECO:0000256" key="1">
    <source>
        <dbReference type="ARBA" id="ARBA00004430"/>
    </source>
</evidence>
<comment type="subcellular location">
    <subcellularLocation>
        <location evidence="1">Cytoplasm</location>
        <location evidence="1">Cytoskeleton</location>
        <location evidence="1">Cilium axoneme</location>
    </subcellularLocation>
</comment>